<evidence type="ECO:0000256" key="4">
    <source>
        <dbReference type="ARBA" id="ARBA00023002"/>
    </source>
</evidence>
<dbReference type="InterPro" id="IPR023753">
    <property type="entry name" value="FAD/NAD-binding_dom"/>
</dbReference>
<dbReference type="EMBL" id="CP002480">
    <property type="protein sequence ID" value="ADW69689.1"/>
    <property type="molecule type" value="Genomic_DNA"/>
</dbReference>
<feature type="active site" description="Proton acceptor" evidence="5">
    <location>
        <position position="463"/>
    </location>
</feature>
<feature type="binding site" evidence="6">
    <location>
        <begin position="162"/>
        <end position="164"/>
    </location>
    <ligand>
        <name>FAD</name>
        <dbReference type="ChEBI" id="CHEBI:57692"/>
    </ligand>
</feature>
<dbReference type="InterPro" id="IPR036188">
    <property type="entry name" value="FAD/NAD-bd_sf"/>
</dbReference>
<dbReference type="SUPFAM" id="SSF51905">
    <property type="entry name" value="FAD/NAD(P)-binding domain"/>
    <property type="match status" value="1"/>
</dbReference>
<dbReference type="KEGG" id="acm:AciX9_2665"/>
<dbReference type="PRINTS" id="PR00411">
    <property type="entry name" value="PNDRDTASEI"/>
</dbReference>
<dbReference type="AlphaFoldDB" id="E8WX47"/>
<feature type="disulfide bond" description="Redox-active" evidence="7">
    <location>
        <begin position="61"/>
        <end position="66"/>
    </location>
</feature>
<comment type="similarity">
    <text evidence="1">Belongs to the class-I pyridine nucleotide-disulfide oxidoreductase family.</text>
</comment>
<feature type="binding site" evidence="6">
    <location>
        <position position="70"/>
    </location>
    <ligand>
        <name>FAD</name>
        <dbReference type="ChEBI" id="CHEBI:57692"/>
    </ligand>
</feature>
<dbReference type="Pfam" id="PF02852">
    <property type="entry name" value="Pyr_redox_dim"/>
    <property type="match status" value="1"/>
</dbReference>
<accession>E8WX47</accession>
<dbReference type="HOGENOM" id="CLU_016755_1_2_0"/>
<keyword evidence="3 6" id="KW-0274">FAD</keyword>
<protein>
    <submittedName>
        <fullName evidence="10">FAD-dependent pyridine nucleotide-disulfide oxidoreductase</fullName>
    </submittedName>
</protein>
<sequence>MTGGSAGRTLTCMSAPLADPVEHYDLLVLGSGEAGKYIAWAMATSGKKAAVIERRYIGGSCPNIACLPSKNFVHSAKVAHYASQAAQFRLPVATGPIDMEVVRGRKRKMVDGLVQMHEGRFAQTGAELILGTGTFTAPRTLHVLTNTGMTRMLTAETVVISTGSRAAIDPIPGLLEAQPLTHIEMLETGQVPPHLTILGGGYIGLEFAQAMRRLGSEVTVVERNPRLLHREDEDVITTLTGVLSREGIEILTSTSVERVTGRSGSSVTVHTSAGEITGTHILVATGRTPNTDGIGLDLAGVTLGKDGHIQVDEHLRTSAENVFAVGDCAGSPHFTHIAFDDHRVVKSVLLGKSGSTPRSTKDRQVPFCLFTDPEFAHIGLSESEAKRQGISYRLAKLPMLAVLRTRTMDESEGFLKALISTQDDSILGFTAVGVGSGEMLAAVQLAMSANLPYTALRDLIVTHPTLNEGLVYLFSSTPPR</sequence>
<name>E8WX47_GRATM</name>
<feature type="binding site" evidence="6">
    <location>
        <position position="327"/>
    </location>
    <ligand>
        <name>FAD</name>
        <dbReference type="ChEBI" id="CHEBI:57692"/>
    </ligand>
</feature>
<evidence type="ECO:0000256" key="7">
    <source>
        <dbReference type="PIRSR" id="PIRSR000350-4"/>
    </source>
</evidence>
<dbReference type="InterPro" id="IPR016156">
    <property type="entry name" value="FAD/NAD-linked_Rdtase_dimer_sf"/>
</dbReference>
<feature type="domain" description="FAD/NAD(P)-binding" evidence="9">
    <location>
        <begin position="24"/>
        <end position="339"/>
    </location>
</feature>
<dbReference type="PRINTS" id="PR00368">
    <property type="entry name" value="FADPNR"/>
</dbReference>
<dbReference type="Gene3D" id="3.30.390.30">
    <property type="match status" value="1"/>
</dbReference>
<keyword evidence="6" id="KW-0520">NAD</keyword>
<feature type="binding site" evidence="6">
    <location>
        <position position="286"/>
    </location>
    <ligand>
        <name>NAD(+)</name>
        <dbReference type="ChEBI" id="CHEBI:57540"/>
    </ligand>
</feature>
<evidence type="ECO:0000259" key="8">
    <source>
        <dbReference type="Pfam" id="PF02852"/>
    </source>
</evidence>
<evidence type="ECO:0000256" key="2">
    <source>
        <dbReference type="ARBA" id="ARBA00022630"/>
    </source>
</evidence>
<dbReference type="FunFam" id="3.30.390.30:FF:000001">
    <property type="entry name" value="Dihydrolipoyl dehydrogenase"/>
    <property type="match status" value="1"/>
</dbReference>
<dbReference type="PANTHER" id="PTHR43014">
    <property type="entry name" value="MERCURIC REDUCTASE"/>
    <property type="match status" value="1"/>
</dbReference>
<dbReference type="eggNOG" id="COG1249">
    <property type="taxonomic scope" value="Bacteria"/>
</dbReference>
<feature type="domain" description="Pyridine nucleotide-disulphide oxidoreductase dimerisation" evidence="8">
    <location>
        <begin position="365"/>
        <end position="471"/>
    </location>
</feature>
<dbReference type="Pfam" id="PF07992">
    <property type="entry name" value="Pyr_redox_2"/>
    <property type="match status" value="1"/>
</dbReference>
<evidence type="ECO:0000256" key="3">
    <source>
        <dbReference type="ARBA" id="ARBA00022827"/>
    </source>
</evidence>
<dbReference type="SUPFAM" id="SSF55424">
    <property type="entry name" value="FAD/NAD-linked reductases, dimerisation (C-terminal) domain"/>
    <property type="match status" value="1"/>
</dbReference>
<dbReference type="Gene3D" id="3.50.50.60">
    <property type="entry name" value="FAD/NAD(P)-binding domain"/>
    <property type="match status" value="2"/>
</dbReference>
<reference evidence="11" key="1">
    <citation type="submission" date="2011-01" db="EMBL/GenBank/DDBJ databases">
        <title>Complete sequence of chromosome of Acidobacterium sp. MP5ACTX9.</title>
        <authorList>
            <consortium name="US DOE Joint Genome Institute"/>
            <person name="Lucas S."/>
            <person name="Copeland A."/>
            <person name="Lapidus A."/>
            <person name="Cheng J.-F."/>
            <person name="Goodwin L."/>
            <person name="Pitluck S."/>
            <person name="Teshima H."/>
            <person name="Detter J.C."/>
            <person name="Han C."/>
            <person name="Tapia R."/>
            <person name="Land M."/>
            <person name="Hauser L."/>
            <person name="Kyrpides N."/>
            <person name="Ivanova N."/>
            <person name="Ovchinnikova G."/>
            <person name="Pagani I."/>
            <person name="Rawat S.R."/>
            <person name="Mannisto M."/>
            <person name="Haggblom M.M."/>
            <person name="Woyke T."/>
        </authorList>
    </citation>
    <scope>NUCLEOTIDE SEQUENCE [LARGE SCALE GENOMIC DNA]</scope>
    <source>
        <strain evidence="11">MP5ACTX9</strain>
    </source>
</reference>
<dbReference type="PIRSF" id="PIRSF000350">
    <property type="entry name" value="Mercury_reductase_MerA"/>
    <property type="match status" value="1"/>
</dbReference>
<evidence type="ECO:0000256" key="1">
    <source>
        <dbReference type="ARBA" id="ARBA00007532"/>
    </source>
</evidence>
<dbReference type="STRING" id="1198114.AciX9_2665"/>
<dbReference type="Proteomes" id="UP000000343">
    <property type="component" value="Chromosome"/>
</dbReference>
<feature type="binding site" evidence="6">
    <location>
        <position position="222"/>
    </location>
    <ligand>
        <name>NAD(+)</name>
        <dbReference type="ChEBI" id="CHEBI:57540"/>
    </ligand>
</feature>
<evidence type="ECO:0000313" key="10">
    <source>
        <dbReference type="EMBL" id="ADW69689.1"/>
    </source>
</evidence>
<feature type="binding site" evidence="6">
    <location>
        <begin position="199"/>
        <end position="206"/>
    </location>
    <ligand>
        <name>NAD(+)</name>
        <dbReference type="ChEBI" id="CHEBI:57540"/>
    </ligand>
</feature>
<evidence type="ECO:0000256" key="5">
    <source>
        <dbReference type="PIRSR" id="PIRSR000350-2"/>
    </source>
</evidence>
<keyword evidence="2" id="KW-0285">Flavoprotein</keyword>
<keyword evidence="6" id="KW-0547">Nucleotide-binding</keyword>
<dbReference type="InterPro" id="IPR001100">
    <property type="entry name" value="Pyr_nuc-diS_OxRdtase"/>
</dbReference>
<keyword evidence="11" id="KW-1185">Reference proteome</keyword>
<dbReference type="GO" id="GO:0050660">
    <property type="term" value="F:flavin adenine dinucleotide binding"/>
    <property type="evidence" value="ECO:0007669"/>
    <property type="project" value="TreeGrafter"/>
</dbReference>
<dbReference type="InterPro" id="IPR004099">
    <property type="entry name" value="Pyr_nucl-diS_OxRdtase_dimer"/>
</dbReference>
<feature type="binding site" evidence="6">
    <location>
        <position position="133"/>
    </location>
    <ligand>
        <name>FAD</name>
        <dbReference type="ChEBI" id="CHEBI:57692"/>
    </ligand>
</feature>
<dbReference type="PaxDb" id="1198114-AciX9_2665"/>
<evidence type="ECO:0000256" key="6">
    <source>
        <dbReference type="PIRSR" id="PIRSR000350-3"/>
    </source>
</evidence>
<dbReference type="PANTHER" id="PTHR43014:SF2">
    <property type="entry name" value="MERCURIC REDUCTASE"/>
    <property type="match status" value="1"/>
</dbReference>
<organism evidence="11">
    <name type="scientific">Granulicella tundricola (strain ATCC BAA-1859 / DSM 23138 / MP5ACTX9)</name>
    <dbReference type="NCBI Taxonomy" id="1198114"/>
    <lineage>
        <taxon>Bacteria</taxon>
        <taxon>Pseudomonadati</taxon>
        <taxon>Acidobacteriota</taxon>
        <taxon>Terriglobia</taxon>
        <taxon>Terriglobales</taxon>
        <taxon>Acidobacteriaceae</taxon>
        <taxon>Granulicella</taxon>
    </lineage>
</organism>
<evidence type="ECO:0000259" key="9">
    <source>
        <dbReference type="Pfam" id="PF07992"/>
    </source>
</evidence>
<keyword evidence="4" id="KW-0560">Oxidoreductase</keyword>
<evidence type="ECO:0000313" key="11">
    <source>
        <dbReference type="Proteomes" id="UP000000343"/>
    </source>
</evidence>
<dbReference type="GO" id="GO:0003955">
    <property type="term" value="F:NAD(P)H dehydrogenase (quinone) activity"/>
    <property type="evidence" value="ECO:0007669"/>
    <property type="project" value="TreeGrafter"/>
</dbReference>
<gene>
    <name evidence="10" type="ordered locus">AciX9_2665</name>
</gene>
<comment type="cofactor">
    <cofactor evidence="6">
        <name>FAD</name>
        <dbReference type="ChEBI" id="CHEBI:57692"/>
    </cofactor>
    <text evidence="6">Binds 1 FAD per subunit.</text>
</comment>
<proteinExistence type="inferred from homology"/>